<proteinExistence type="predicted"/>
<reference evidence="1" key="1">
    <citation type="submission" date="2014-09" db="EMBL/GenBank/DDBJ databases">
        <authorList>
            <person name="Magalhaes I.L.F."/>
            <person name="Oliveira U."/>
            <person name="Santos F.R."/>
            <person name="Vidigal T.H.D.A."/>
            <person name="Brescovit A.D."/>
            <person name="Santos A.J."/>
        </authorList>
    </citation>
    <scope>NUCLEOTIDE SEQUENCE</scope>
    <source>
        <tissue evidence="1">Shoot tissue taken approximately 20 cm above the soil surface</tissue>
    </source>
</reference>
<dbReference type="AlphaFoldDB" id="A0A0A9D2U4"/>
<protein>
    <submittedName>
        <fullName evidence="1">Uncharacterized protein</fullName>
    </submittedName>
</protein>
<reference evidence="1" key="2">
    <citation type="journal article" date="2015" name="Data Brief">
        <title>Shoot transcriptome of the giant reed, Arundo donax.</title>
        <authorList>
            <person name="Barrero R.A."/>
            <person name="Guerrero F.D."/>
            <person name="Moolhuijzen P."/>
            <person name="Goolsby J.A."/>
            <person name="Tidwell J."/>
            <person name="Bellgard S.E."/>
            <person name="Bellgard M.I."/>
        </authorList>
    </citation>
    <scope>NUCLEOTIDE SEQUENCE</scope>
    <source>
        <tissue evidence="1">Shoot tissue taken approximately 20 cm above the soil surface</tissue>
    </source>
</reference>
<accession>A0A0A9D2U4</accession>
<dbReference type="EMBL" id="GBRH01217910">
    <property type="protein sequence ID" value="JAD79985.1"/>
    <property type="molecule type" value="Transcribed_RNA"/>
</dbReference>
<organism evidence="1">
    <name type="scientific">Arundo donax</name>
    <name type="common">Giant reed</name>
    <name type="synonym">Donax arundinaceus</name>
    <dbReference type="NCBI Taxonomy" id="35708"/>
    <lineage>
        <taxon>Eukaryota</taxon>
        <taxon>Viridiplantae</taxon>
        <taxon>Streptophyta</taxon>
        <taxon>Embryophyta</taxon>
        <taxon>Tracheophyta</taxon>
        <taxon>Spermatophyta</taxon>
        <taxon>Magnoliopsida</taxon>
        <taxon>Liliopsida</taxon>
        <taxon>Poales</taxon>
        <taxon>Poaceae</taxon>
        <taxon>PACMAD clade</taxon>
        <taxon>Arundinoideae</taxon>
        <taxon>Arundineae</taxon>
        <taxon>Arundo</taxon>
    </lineage>
</organism>
<evidence type="ECO:0000313" key="1">
    <source>
        <dbReference type="EMBL" id="JAD79985.1"/>
    </source>
</evidence>
<name>A0A0A9D2U4_ARUDO</name>
<sequence length="164" mass="18567">MCARIVSMYALCCGSRVVKSMSMILLSSDILLASASSANFQLLSLDHHLLPLDGLGLLPPCHLVKLLIHFEFFPCGEHLLHHSFKHHNVSSFSCLLLLLFSSRRPHLLVEPSLELDFVDSLLRHHLHRCHQTLHSHHLSLERTRTCLNASFEALNYCSFPSISH</sequence>